<feature type="transmembrane region" description="Helical" evidence="5">
    <location>
        <begin position="4220"/>
        <end position="4240"/>
    </location>
</feature>
<feature type="region of interest" description="Disordered" evidence="4">
    <location>
        <begin position="4894"/>
        <end position="4920"/>
    </location>
</feature>
<feature type="transmembrane region" description="Helical" evidence="5">
    <location>
        <begin position="4428"/>
        <end position="4449"/>
    </location>
</feature>
<feature type="transmembrane region" description="Helical" evidence="5">
    <location>
        <begin position="4161"/>
        <end position="4181"/>
    </location>
</feature>
<reference evidence="7" key="1">
    <citation type="submission" date="2021-02" db="EMBL/GenBank/DDBJ databases">
        <authorList>
            <person name="Dougan E. K."/>
            <person name="Rhodes N."/>
            <person name="Thang M."/>
            <person name="Chan C."/>
        </authorList>
    </citation>
    <scope>NUCLEOTIDE SEQUENCE</scope>
</reference>
<evidence type="ECO:0000259" key="6">
    <source>
        <dbReference type="PROSITE" id="PS50600"/>
    </source>
</evidence>
<keyword evidence="3" id="KW-0378">Hydrolase</keyword>
<feature type="region of interest" description="Disordered" evidence="4">
    <location>
        <begin position="1878"/>
        <end position="1898"/>
    </location>
</feature>
<name>A0A813KAA8_POLGL</name>
<dbReference type="Proteomes" id="UP000626109">
    <property type="component" value="Unassembled WGS sequence"/>
</dbReference>
<feature type="transmembrane region" description="Helical" evidence="5">
    <location>
        <begin position="5198"/>
        <end position="5219"/>
    </location>
</feature>
<feature type="region of interest" description="Disordered" evidence="4">
    <location>
        <begin position="777"/>
        <end position="838"/>
    </location>
</feature>
<feature type="compositionally biased region" description="Basic residues" evidence="4">
    <location>
        <begin position="792"/>
        <end position="823"/>
    </location>
</feature>
<feature type="transmembrane region" description="Helical" evidence="5">
    <location>
        <begin position="1850"/>
        <end position="1872"/>
    </location>
</feature>
<evidence type="ECO:0000313" key="7">
    <source>
        <dbReference type="EMBL" id="CAE8701672.1"/>
    </source>
</evidence>
<feature type="compositionally biased region" description="Polar residues" evidence="4">
    <location>
        <begin position="5288"/>
        <end position="5298"/>
    </location>
</feature>
<protein>
    <recommendedName>
        <fullName evidence="6">Ubiquitin-like protease family profile domain-containing protein</fullName>
    </recommendedName>
</protein>
<feature type="transmembrane region" description="Helical" evidence="5">
    <location>
        <begin position="1820"/>
        <end position="1843"/>
    </location>
</feature>
<feature type="compositionally biased region" description="Basic and acidic residues" evidence="4">
    <location>
        <begin position="780"/>
        <end position="791"/>
    </location>
</feature>
<feature type="transmembrane region" description="Helical" evidence="5">
    <location>
        <begin position="3604"/>
        <end position="3624"/>
    </location>
</feature>
<evidence type="ECO:0000256" key="3">
    <source>
        <dbReference type="ARBA" id="ARBA00022801"/>
    </source>
</evidence>
<dbReference type="EMBL" id="CAJNNW010029841">
    <property type="protein sequence ID" value="CAE8701672.1"/>
    <property type="molecule type" value="Genomic_DNA"/>
</dbReference>
<organism evidence="7 8">
    <name type="scientific">Polarella glacialis</name>
    <name type="common">Dinoflagellate</name>
    <dbReference type="NCBI Taxonomy" id="89957"/>
    <lineage>
        <taxon>Eukaryota</taxon>
        <taxon>Sar</taxon>
        <taxon>Alveolata</taxon>
        <taxon>Dinophyceae</taxon>
        <taxon>Suessiales</taxon>
        <taxon>Suessiaceae</taxon>
        <taxon>Polarella</taxon>
    </lineage>
</organism>
<evidence type="ECO:0000256" key="4">
    <source>
        <dbReference type="SAM" id="MobiDB-lite"/>
    </source>
</evidence>
<feature type="transmembrane region" description="Helical" evidence="5">
    <location>
        <begin position="4252"/>
        <end position="4271"/>
    </location>
</feature>
<feature type="region of interest" description="Disordered" evidence="4">
    <location>
        <begin position="3413"/>
        <end position="3433"/>
    </location>
</feature>
<sequence length="5647" mass="624303">MACRTRNLRPSQALTMVPTPKASRIDPWQRASAGQFPWQPGWIFNICSGSTHCVKQLGFLRLGAEYNDLIFSTMMTAQLLVYTCLPLLSVGMVQRRLELVERGFGQPLGAGMVAKTKWGVLSAMLEIDMYMSYSLFKGVKLLGKARRWHDGVIAEQLLWVSRAFYSMLAVTNLVVAVIVIVGLERVWAAAEPGRLRAGSYAQAEAIWSGGRKDSFLHIKLRVKSWLEKERSMCHHVDKADLVEEFLDQCRDESEAAEKEQAKRQQLVEGSNEVSVAAGYEDMKSPEEAVAILSPGELKVWDTLLKGRVTKLKSSSKYFETFGDRLVEQIGAKVLKPGRMSTISMDEEEARVKAGWKDFDAAMWLAAFSPEAELEEWVANPGDFMERRHECVLGFSKWKEDERYQYGGKVIERKAGKCVGMILKSWVQMRKRKPELFENWEVYSQPGAVVDPIIQSWELEEQSEEFPCTVWCRDMLASGYTVECRMKQSVAQQIPCQVKAGVTPIVQLTDTDFGFSFKASLAAAHVEMRQEMKAQEVRLKRSDWIVAALRRNGYFHWRQCWKQDCLVEASLQDWCQELPEGSYRYPSHWLEERGSWLKEGVPKMSALKDLEDAVTRAKDAEEYFCRSEGFLFRVASMKGLKLEEHHGVIECDAIQDGNNEELEGASLDDIIDSKQKRRIRKALKLDDDEKLEMPAVDDKKEQDQEKLQMEKLKKKHTMHVLMQKSKEKFRVMMQTMTRKEAIQSLLTAGGKKKKTKVQKQQNQMMKSNVKGKFMTKVKASLKKDPSSVEKKPCAKKKPSLKNKPSVKNKPCAKTKPSLKNKPSVKNKPSAMQKNNNKNMKKAMQKGEGAYGGGKWKQLKKMWKKSEEGKRKQASELVVGEAAAEDAEGREYFGRQGILKEARFGGEGEPEVSLHFNPGVWSCLLKHTVQVEQVKKTRKLKGFNEVSRVMLQSWLWDCGLKLEPEDPGDDVTVSSQGGDWLLDQHLNVGWELLKFGAGLQESAVQYVPPDLLQAWMHLETEGAHPDADEEFLLRLAAVQENRRKVIVQKLDKAAVVLMPVYCSQHWTLVVVQKVGDEVLVEYRDSLQTASEESWQAAAKALKVLKGWELPRRCNTAAQPPGSALCGAFVLFWMEQVCRKLCLNEAKALQLKNEAIRKKQKAVDEKNIKKQEQLEKIKGKVEASAQESWLKVPAGKPCLENLSKEGQLDVADVSNTGQGSCSRCRWGDAGCLSCSGAKALEYWLKKEGFYDKSQILGADASSPGGQQSSTSAWNQTVQSLSGRSLEVEELLEFFGRLGPRQDSSATGPVMPSYDPWRSTTNDVVRGAIIPLSRTGNCGLAYAHCLPGSRASTSTTLPDCMVSHTWSALFLDLVAAVVADALELDEYGKVARRLAAPGGVQELLQEVHGKICQKYWICAFCVNQHAGICNGFGSEPSPGSDQHSRWDVGSHDTVSGDVFGLCSCSEPKYFDGPMCEMNKFDGMMQLLQRRQPDLRHLVAVDLRFELFSRAWCVAELVQSYLSNLPQTLLLLSNRALDVQAEDLETYNWLATLTVLECRASSEEDRIQILDKIPDVHEFDVQLQAVIFGSRGLLRNALVGFDRVDAAARAARRAASATAASGGFRIVSNIHSAQGGTHLIGPQSDSAWEGEPLAGRVGETICQAQASHRLFVRQSLIVENHGVLCHFPHGVEGSLQAFAAGSDEPTAAGCLLLWAVARRCPNLGLGKEPPRLRQRLCQQLAAALLHLALALLPPDLEPVAGWPGLYCAGSASQVSSYLLCGWGLFVFAGLWLFRLLRLLCGLFLGFLWGLFFFAGLWLFRLPLLLFFFLCGFFLGSLWDFSLLAGLWLVRLLRGLLLRGLLCWLLFLQYEMFGAVPIDGLSDAEASSESSSDDGSDSEGTPDRSHHCVKVQIKYFMYSCGSFLSLLLNFMFQVVMAREENQQDSGLLSQASRYMILSFFGQQLGLVRLGAKYDYLIFSIERTAQLLVYTCLPLMSVGMVQRRLELVERGFGQPLGAAMVAKTKWGVLSVMLAIDMYMSYSLFKGVKLLGKARRWHDGVIAEQLLWVSRAFYSMLAVTNLVVAVIVLVGLERVWAAAEPGRLRAGSYAQAEAIWSRALLRQLCVALVLPCLISTALYLAEAYYVYEQLTGASLAYAILSVSDQTLLPPLESMCLLFICGFFQPERPELCLKKQNSTCNTSRSQILDADASSPGGQQSSTSAWNQTVQSLSGRSLEVEELLEFFGRLGPRQDTSGTGPVMPSYDPWRSTTNDVVRGAIIPFSRAGNCGLAYAHCLPGSRASTSTTLPDCMVSHTWSALFLDLVAAVVADALELDEYGKVAQRLAAPGGVQKLLQEVQRKICQRYWICAFCVNQHAGICNGFASEPSPGSDQHSRWDAGRRDTVSGDVFGLCSCSEPKYFDGPMCEMNKFDGMMQLLQRRQPDLRHLVAVDRRFELFSRAWCVAELVQSYLSNLPQTVLLPSNRALDVQAEDLETYNWLATLTVLECKASREEDRLQILAKIPDVHEFDVQLQAVIFGSRGLLRNALVGVDRVDAAARAARRAASAAAASGAAVARDMPTYRWRSVMLGESVSSRTRPGRVSVLAGRVGESICQAQAPHRLLVRQSLVVENHGVLGVLYHFPHGVEGSLQAFAAGSDEPTAAGCLLLWAVEMFGAVPIDGLSDAEASPESSSDDGSDSEGKPVVMAREENQQDSGLLSQASRYMILSFFGQQLGLVRLGAKYDDLIFSIERTAQLLVHTCLPLMSVGMVQRRLELVERGFGQPLGAAMVAKTKWGVLSVMLAIDMYMSYSMFTDIKLLGKARRWHDGVIAEQLLWVSRAFYSMLAVTNLVVAIIVLVGLERVWAAAEPGRLRAGSYAQAEAIWSRALLRQLCVALVLPCLISTALYLAEAFYVYEQLTGASLAYAILSVSDQILLPPSESMCLFFICGFFQPERPELCLKKQNSTCNTSRSQILDADASSPGGQQSSTSAWNQTVQSLSGRSLEVEELLEFFGRLGPRQDASGTGPVMPSYDPWRSTTNDVVRGAIIPLSRAGNCGLAYAHCLPGSRASTSTTLPDCMVSHTWSALFLDLVAAVVADALELDEYWKVARRLAEPGGVQKLLQEVQRKICQRYWICAFCVNQHAGICNGFGSEPSPGSDQHSRWDAGRHDTVSGGVFGLFSCSEPKYFDGPKCEMNKFDGMMQLLQRRQPDLRHLVAVDRRFELFGRAWCVAELVQSYLSNLPQTVLLPSNRALDVQAEDLETYNWLATLTVLECKASREEDRLQILAKIPDVHEFDVQLQAVIFGSRGLLRNALVGFDRVDAAARAARRAASAASDMAWEGEPLAGRVGESICQAQAPHRLLVRQSLVVENHGVLCHFPCGVGGSVQAFAAGSDEPTAAGCLLLWAVEMFGAVPIDGLSDAEASSESSSDDSSDSEGKPDRSHHCVKVQIKYFMYSCGSLLALLLNFMFQVVMAREEHQQDSGLLSQASRYMILSFFGQQLGLVRLGARNNDLIFSIERTAQLLVCTCLPLMSVGMVQRRLKLVERGFGQPLGASMVAKTKWGVLSGMLAIDMYISFSMFKGGKLLVMSRRWHDGVIAEQGRALQLLWVSRAFYSMLAVTNLVVAVIVIVGLERVWAAAEPGRLRAGSYAQAEAIWSRALLRQLCVALVLPCLISSALYFAEAFYVYEQLTPGASLAYAILSVSDQTLLPPLESMCLFFICGFFQPERPELCLKKQNSTCNTSRSHILDADASSPGGQQSSTSAWNQTVQSLSGRSLEVEELLEFFGRLGPRQDASGTGPVMPSYDPWRSTTNDVVRGAIIPLSRAGNCGLAYAHCLPGSRASTSTRLPGCMVSHTWSALFLDLVAAVVADALELDEYGKVARRLAAPGGVQKLLQEVQRKICQRYWICAFCVNQHAGICNGFGSEPSPGSDRHSRWDAGRRDTVSGDVFGLCSCSEPKYFDGHMCEMNKFDGMMQLLQHRQPDLRHLVAVDRRFELFGRAWCVAELVQSHLSNLPQTVLLPSNRALDVQAEDLETYNWLATLTVLECKASREEDRLQILAKIPDVHEFDVQLQAVIFGSRGLLRNALVGFDRVDAAARAARRAASAAASGSQKQNYRKEMFGAVPIDGLSDAEAPSESSSDDGSDSEGKPDRPSSTCVCCGHAFRKRAVVLLLSMVCCQFVSMALPLLHNDNDDDDDFDQGQFPWQPGWIFNLCSGSTDCVKVQIKYFMRSCGSFLALLLNFMFQVVMAREEHQHDSGLLSQASRYMILSFFGQLLGFLSLDSKYNDLIFCIARTAQILVYTCLPLMSVGMVQRRLELVERGFGQPLGASMVAKTKWGVLSVMLAIDMYMFFSMFKGVKLPGEARGWHDGVIAEQGGAVKLLWVVRASYSMLAVTNLVVAIIVVVGLERVWAAAEPGRLRAGSYAQAEAIWSRALLRQLCVALVLPCLISSALYLAETFYVYDVNLAYAILSVSDQTLLPPLESMCLFFICGFFQPEHPELCLKKQNSTCNTSRSQILGADASSPGGQQSSTSAWNQTVQSLSGRSLEVEELLEFFGRLGPRQDTSGTGPVMPSYDPWRSTTNDVVRGAIIPLSRAGNCGLAYAHCLPGSRASTSTTLPDCMVSHTWSALFLDLVAAVVADALELDEYGKVAQRFAAPGGVQKLLQEVQRKICQQYWICAFCVNQHAGICNGFGSEPSPGSDQHSRWDAGRRDTVSRDVFGLCSCSEPKYFDGPMCEMNKFDGMMQLLQRRQPDVRHLVAVDRRFELFSRAWCVAELVQSYLSNLPQTVLLPSNRALDVQAEDLETYNWLATLTVLECKASREEDRLQILAKIPDVHEFDVQLQAVIFGSRGLLRNALVGFDRVDAAARAARRAASAAASGSQKQNYRKEMFGAVPIDGLSDAEASSESSSDDGSDSEGKPDRPSSTCVCCGHPFRKRAVVLLLSMVCCQFVSMALPLLHNDNDDDDDDQGQFPWQPGWIFNLCSGSTDCVKVQMKYFMRSCGSFLALLLNFTFQVVMARKEHQHDSGLLSQASRYMILSFFGQQLGLVRLGARYHDLTLSIMRAAQLLVYTCLPFMSVGMVQRRLELVERGFGQPLGAGMVAKIKWGVLSAMLAIDMYMIYSTFKGVKLLGEARGWHDGVIAEQGGAVKLLWVFRASYSMLAVTNLVVAIIVIVGLERVWAAAEPGRLRAGSYAQAEAIWSRALLRQLCVALVLPCLIFSALYLAETFYVYDVNLAYAILAVSDQTLLPPLESMCLFFICGFFQPERPELCLKKQNSTCNTSKSQMLDADASSPGGQQSSTSAWDQTVQSLSGRSLEVEELLEFFGRLGPRQDTSGTGPVMPSYDPWRSTTNDVVRGAIIPLSRAGNCGLAYAHCLPGSRASTSNTLPDCMVSHTWSALFLDLVAAVVADALELDEYGKVARRLAAPGGVQKLLQEVQRKICQRYWICAFCVNQHAGICNGFASEPSPESDQHSRWDAGRRDTVSGDVFGLCSCSEPKYFDGPMCEMNKFDGMMQLLQRRQPDLRHLVAVDRRFELFSRAWCVAELVQSYLSNLPQTVLLPSNRALDVQAEDLETYNWLATLTVLECKASREEDRLQILAKIPDVHEFDVQLQAVIFGSRGLLRNALVGFDRVDAAARAARRAASAAAASGGR</sequence>
<feature type="domain" description="Ubiquitin-like protease family profile" evidence="6">
    <location>
        <begin position="958"/>
        <end position="1134"/>
    </location>
</feature>
<feature type="transmembrane region" description="Helical" evidence="5">
    <location>
        <begin position="3656"/>
        <end position="3679"/>
    </location>
</feature>
<comment type="similarity">
    <text evidence="1">Belongs to the peptidase C48 family.</text>
</comment>
<feature type="transmembrane region" description="Helical" evidence="5">
    <location>
        <begin position="5152"/>
        <end position="5177"/>
    </location>
</feature>
<accession>A0A813KAA8</accession>
<comment type="caution">
    <text evidence="7">The sequence shown here is derived from an EMBL/GenBank/DDBJ whole genome shotgun (WGS) entry which is preliminary data.</text>
</comment>
<feature type="transmembrane region" description="Helical" evidence="5">
    <location>
        <begin position="4330"/>
        <end position="4348"/>
    </location>
</feature>
<evidence type="ECO:0000256" key="5">
    <source>
        <dbReference type="SAM" id="Phobius"/>
    </source>
</evidence>
<evidence type="ECO:0000256" key="2">
    <source>
        <dbReference type="ARBA" id="ARBA00022670"/>
    </source>
</evidence>
<feature type="transmembrane region" description="Helical" evidence="5">
    <location>
        <begin position="1909"/>
        <end position="1929"/>
    </location>
</feature>
<evidence type="ECO:0000313" key="8">
    <source>
        <dbReference type="Proteomes" id="UP000626109"/>
    </source>
</evidence>
<keyword evidence="5" id="KW-1133">Transmembrane helix</keyword>
<dbReference type="GO" id="GO:0006508">
    <property type="term" value="P:proteolysis"/>
    <property type="evidence" value="ECO:0007669"/>
    <property type="project" value="UniProtKB-KW"/>
</dbReference>
<feature type="region of interest" description="Disordered" evidence="4">
    <location>
        <begin position="4124"/>
        <end position="4149"/>
    </location>
</feature>
<feature type="transmembrane region" description="Helical" evidence="5">
    <location>
        <begin position="2019"/>
        <end position="2037"/>
    </location>
</feature>
<feature type="region of interest" description="Disordered" evidence="4">
    <location>
        <begin position="2674"/>
        <end position="2693"/>
    </location>
</feature>
<feature type="transmembrane region" description="Helical" evidence="5">
    <location>
        <begin position="2116"/>
        <end position="2139"/>
    </location>
</feature>
<dbReference type="InterPro" id="IPR038765">
    <property type="entry name" value="Papain-like_cys_pep_sf"/>
</dbReference>
<proteinExistence type="inferred from homology"/>
<keyword evidence="5" id="KW-0812">Transmembrane</keyword>
<evidence type="ECO:0000256" key="1">
    <source>
        <dbReference type="ARBA" id="ARBA00005234"/>
    </source>
</evidence>
<feature type="transmembrane region" description="Helical" evidence="5">
    <location>
        <begin position="1769"/>
        <end position="1788"/>
    </location>
</feature>
<dbReference type="PROSITE" id="PS50600">
    <property type="entry name" value="ULP_PROTEASE"/>
    <property type="match status" value="1"/>
</dbReference>
<keyword evidence="5" id="KW-0472">Membrane</keyword>
<keyword evidence="2" id="KW-0645">Protease</keyword>
<gene>
    <name evidence="7" type="ORF">PGLA2088_LOCUS32102</name>
</gene>
<feature type="region of interest" description="Disordered" evidence="4">
    <location>
        <begin position="5279"/>
        <end position="5298"/>
    </location>
</feature>
<feature type="transmembrane region" description="Helical" evidence="5">
    <location>
        <begin position="1793"/>
        <end position="1814"/>
    </location>
</feature>
<dbReference type="Gene3D" id="3.40.395.10">
    <property type="entry name" value="Adenoviral Proteinase, Chain A"/>
    <property type="match status" value="1"/>
</dbReference>
<dbReference type="GO" id="GO:0008234">
    <property type="term" value="F:cysteine-type peptidase activity"/>
    <property type="evidence" value="ECO:0007669"/>
    <property type="project" value="InterPro"/>
</dbReference>
<feature type="transmembrane region" description="Helical" evidence="5">
    <location>
        <begin position="2064"/>
        <end position="2084"/>
    </location>
</feature>
<dbReference type="InterPro" id="IPR003653">
    <property type="entry name" value="Peptidase_C48_C"/>
</dbReference>
<feature type="transmembrane region" description="Helical" evidence="5">
    <location>
        <begin position="2832"/>
        <end position="2858"/>
    </location>
</feature>
<feature type="transmembrane region" description="Helical" evidence="5">
    <location>
        <begin position="2879"/>
        <end position="2900"/>
    </location>
</feature>
<dbReference type="SUPFAM" id="SSF54001">
    <property type="entry name" value="Cysteine proteinases"/>
    <property type="match status" value="1"/>
</dbReference>
<feature type="transmembrane region" description="Helical" evidence="5">
    <location>
        <begin position="4382"/>
        <end position="4407"/>
    </location>
</feature>